<evidence type="ECO:0000313" key="1">
    <source>
        <dbReference type="Proteomes" id="UP000036681"/>
    </source>
</evidence>
<reference evidence="2" key="1">
    <citation type="submission" date="2017-02" db="UniProtKB">
        <authorList>
            <consortium name="WormBaseParasite"/>
        </authorList>
    </citation>
    <scope>IDENTIFICATION</scope>
</reference>
<accession>A0A0M3IIE5</accession>
<proteinExistence type="predicted"/>
<organism evidence="1 2">
    <name type="scientific">Ascaris lumbricoides</name>
    <name type="common">Giant roundworm</name>
    <dbReference type="NCBI Taxonomy" id="6252"/>
    <lineage>
        <taxon>Eukaryota</taxon>
        <taxon>Metazoa</taxon>
        <taxon>Ecdysozoa</taxon>
        <taxon>Nematoda</taxon>
        <taxon>Chromadorea</taxon>
        <taxon>Rhabditida</taxon>
        <taxon>Spirurina</taxon>
        <taxon>Ascaridomorpha</taxon>
        <taxon>Ascaridoidea</taxon>
        <taxon>Ascarididae</taxon>
        <taxon>Ascaris</taxon>
    </lineage>
</organism>
<evidence type="ECO:0000313" key="2">
    <source>
        <dbReference type="WBParaSite" id="ALUE_0001830901-mRNA-1"/>
    </source>
</evidence>
<dbReference type="AlphaFoldDB" id="A0A0M3IIE5"/>
<keyword evidence="1" id="KW-1185">Reference proteome</keyword>
<name>A0A0M3IIE5_ASCLU</name>
<sequence length="89" mass="9878">MVPTRSDFVAETRNWVIHGTASDASLSHCSMEPVFPTGRKGIRGVVSQQWGLCPQGFFLHASRFALLARSLIILERVFVSAKFVLFTPV</sequence>
<protein>
    <submittedName>
        <fullName evidence="2">Uncharacterized protein</fullName>
    </submittedName>
</protein>
<dbReference type="Proteomes" id="UP000036681">
    <property type="component" value="Unplaced"/>
</dbReference>
<dbReference type="WBParaSite" id="ALUE_0001830901-mRNA-1">
    <property type="protein sequence ID" value="ALUE_0001830901-mRNA-1"/>
    <property type="gene ID" value="ALUE_0001830901"/>
</dbReference>